<evidence type="ECO:0000313" key="2">
    <source>
        <dbReference type="Proteomes" id="UP000653045"/>
    </source>
</evidence>
<reference evidence="1 2" key="1">
    <citation type="journal article" date="2021" name="Int. J. Syst. Evol. Microbiol.">
        <title>Streptococcus vicugnae sp. nov., isolated from faeces of alpacas (Vicugna pacos) and cattle (Bos taurus), Streptococcus zalophi sp. nov., and Streptococcus pacificus sp. nov., isolated from respiratory tract of California sea lions (Zalophus californianus).</title>
        <authorList>
            <person name="Volokhov D.V."/>
            <person name="Zagorodnyaya T.A."/>
            <person name="Shen Z."/>
            <person name="Blom J."/>
            <person name="Furtak V.A."/>
            <person name="Eisenberg T."/>
            <person name="Fan P."/>
            <person name="Jeong K.C."/>
            <person name="Gao Y."/>
            <person name="Zhang S."/>
            <person name="Amselle M."/>
        </authorList>
    </citation>
    <scope>NUCLEOTIDE SEQUENCE [LARGE SCALE GENOMIC DNA]</scope>
    <source>
        <strain evidence="1 2">CSL7591</strain>
    </source>
</reference>
<dbReference type="InterPro" id="IPR015231">
    <property type="entry name" value="DUF1934"/>
</dbReference>
<proteinExistence type="predicted"/>
<organism evidence="1 2">
    <name type="scientific">Streptococcus pacificus</name>
    <dbReference type="NCBI Taxonomy" id="2740577"/>
    <lineage>
        <taxon>Bacteria</taxon>
        <taxon>Bacillati</taxon>
        <taxon>Bacillota</taxon>
        <taxon>Bacilli</taxon>
        <taxon>Lactobacillales</taxon>
        <taxon>Streptococcaceae</taxon>
        <taxon>Streptococcus</taxon>
    </lineage>
</organism>
<keyword evidence="2" id="KW-1185">Reference proteome</keyword>
<comment type="caution">
    <text evidence="1">The sequence shown here is derived from an EMBL/GenBank/DDBJ whole genome shotgun (WGS) entry which is preliminary data.</text>
</comment>
<accession>A0ABS0ZGR4</accession>
<dbReference type="InterPro" id="IPR012674">
    <property type="entry name" value="Calycin"/>
</dbReference>
<name>A0ABS0ZGR4_9STRE</name>
<dbReference type="RefSeq" id="WP_199574777.1">
    <property type="nucleotide sequence ID" value="NZ_JAENBO010000001.1"/>
</dbReference>
<evidence type="ECO:0000313" key="1">
    <source>
        <dbReference type="EMBL" id="MBJ8325210.1"/>
    </source>
</evidence>
<sequence length="130" mass="15063">MKIKLQNTVTIDDQVDVVTEEYEGELVIKGKTHYFSYFNNENEKVVIKYKENELVMSRFSNPTSIMRFHHKNYDSANIATPMGLQKLATKTHHLSLDKDNQKILLNYDLLIGVESGAVLASYQLSLFWFD</sequence>
<dbReference type="EMBL" id="JAENBO010000001">
    <property type="protein sequence ID" value="MBJ8325210.1"/>
    <property type="molecule type" value="Genomic_DNA"/>
</dbReference>
<dbReference type="SUPFAM" id="SSF50814">
    <property type="entry name" value="Lipocalins"/>
    <property type="match status" value="1"/>
</dbReference>
<dbReference type="Pfam" id="PF09148">
    <property type="entry name" value="DUF1934"/>
    <property type="match status" value="1"/>
</dbReference>
<dbReference type="Gene3D" id="2.40.128.20">
    <property type="match status" value="1"/>
</dbReference>
<gene>
    <name evidence="1" type="ORF">JHK62_00750</name>
</gene>
<dbReference type="Proteomes" id="UP000653045">
    <property type="component" value="Unassembled WGS sequence"/>
</dbReference>
<protein>
    <submittedName>
        <fullName evidence="1">DUF1934 domain-containing protein</fullName>
    </submittedName>
</protein>